<dbReference type="Proteomes" id="UP001066276">
    <property type="component" value="Chromosome 8"/>
</dbReference>
<accession>A0AAV7NG70</accession>
<feature type="region of interest" description="Disordered" evidence="1">
    <location>
        <begin position="1"/>
        <end position="83"/>
    </location>
</feature>
<name>A0AAV7NG70_PLEWA</name>
<comment type="caution">
    <text evidence="2">The sequence shown here is derived from an EMBL/GenBank/DDBJ whole genome shotgun (WGS) entry which is preliminary data.</text>
</comment>
<sequence>MEGRGQDGGRSGRFVERSARGPSTIQQLSVPVGSRPPLEACGVHPGTEGGPVDDQKKKDHRQEAADSSAGSADRRSPLRGGFIGRFCRSAQPSVRTLTQRRNVAEQGRLLPVGWKR</sequence>
<dbReference type="AlphaFoldDB" id="A0AAV7NG70"/>
<reference evidence="2" key="1">
    <citation type="journal article" date="2022" name="bioRxiv">
        <title>Sequencing and chromosome-scale assembly of the giantPleurodeles waltlgenome.</title>
        <authorList>
            <person name="Brown T."/>
            <person name="Elewa A."/>
            <person name="Iarovenko S."/>
            <person name="Subramanian E."/>
            <person name="Araus A.J."/>
            <person name="Petzold A."/>
            <person name="Susuki M."/>
            <person name="Suzuki K.-i.T."/>
            <person name="Hayashi T."/>
            <person name="Toyoda A."/>
            <person name="Oliveira C."/>
            <person name="Osipova E."/>
            <person name="Leigh N.D."/>
            <person name="Simon A."/>
            <person name="Yun M.H."/>
        </authorList>
    </citation>
    <scope>NUCLEOTIDE SEQUENCE</scope>
    <source>
        <strain evidence="2">20211129_DDA</strain>
        <tissue evidence="2">Liver</tissue>
    </source>
</reference>
<gene>
    <name evidence="2" type="ORF">NDU88_002116</name>
</gene>
<evidence type="ECO:0000313" key="2">
    <source>
        <dbReference type="EMBL" id="KAJ1113875.1"/>
    </source>
</evidence>
<protein>
    <submittedName>
        <fullName evidence="2">Uncharacterized protein</fullName>
    </submittedName>
</protein>
<keyword evidence="3" id="KW-1185">Reference proteome</keyword>
<proteinExistence type="predicted"/>
<evidence type="ECO:0000256" key="1">
    <source>
        <dbReference type="SAM" id="MobiDB-lite"/>
    </source>
</evidence>
<evidence type="ECO:0000313" key="3">
    <source>
        <dbReference type="Proteomes" id="UP001066276"/>
    </source>
</evidence>
<feature type="compositionally biased region" description="Basic and acidic residues" evidence="1">
    <location>
        <begin position="53"/>
        <end position="64"/>
    </location>
</feature>
<organism evidence="2 3">
    <name type="scientific">Pleurodeles waltl</name>
    <name type="common">Iberian ribbed newt</name>
    <dbReference type="NCBI Taxonomy" id="8319"/>
    <lineage>
        <taxon>Eukaryota</taxon>
        <taxon>Metazoa</taxon>
        <taxon>Chordata</taxon>
        <taxon>Craniata</taxon>
        <taxon>Vertebrata</taxon>
        <taxon>Euteleostomi</taxon>
        <taxon>Amphibia</taxon>
        <taxon>Batrachia</taxon>
        <taxon>Caudata</taxon>
        <taxon>Salamandroidea</taxon>
        <taxon>Salamandridae</taxon>
        <taxon>Pleurodelinae</taxon>
        <taxon>Pleurodeles</taxon>
    </lineage>
</organism>
<dbReference type="EMBL" id="JANPWB010000012">
    <property type="protein sequence ID" value="KAJ1113875.1"/>
    <property type="molecule type" value="Genomic_DNA"/>
</dbReference>